<dbReference type="PANTHER" id="PTHR47534">
    <property type="entry name" value="YALI0E05731P"/>
    <property type="match status" value="1"/>
</dbReference>
<dbReference type="RefSeq" id="XP_003030492.1">
    <property type="nucleotide sequence ID" value="XM_003030446.1"/>
</dbReference>
<dbReference type="InterPro" id="IPR036291">
    <property type="entry name" value="NAD(P)-bd_dom_sf"/>
</dbReference>
<dbReference type="InParanoid" id="D8Q947"/>
<evidence type="ECO:0000313" key="2">
    <source>
        <dbReference type="EMBL" id="EFI95589.1"/>
    </source>
</evidence>
<dbReference type="AlphaFoldDB" id="D8Q947"/>
<dbReference type="Gene3D" id="3.40.50.720">
    <property type="entry name" value="NAD(P)-binding Rossmann-like Domain"/>
    <property type="match status" value="1"/>
</dbReference>
<dbReference type="Pfam" id="PF00106">
    <property type="entry name" value="adh_short"/>
    <property type="match status" value="1"/>
</dbReference>
<dbReference type="PRINTS" id="PR00081">
    <property type="entry name" value="GDHRDH"/>
</dbReference>
<dbReference type="SUPFAM" id="SSF51735">
    <property type="entry name" value="NAD(P)-binding Rossmann-fold domains"/>
    <property type="match status" value="1"/>
</dbReference>
<organism evidence="3">
    <name type="scientific">Schizophyllum commune (strain H4-8 / FGSC 9210)</name>
    <name type="common">Split gill fungus</name>
    <dbReference type="NCBI Taxonomy" id="578458"/>
    <lineage>
        <taxon>Eukaryota</taxon>
        <taxon>Fungi</taxon>
        <taxon>Dikarya</taxon>
        <taxon>Basidiomycota</taxon>
        <taxon>Agaricomycotina</taxon>
        <taxon>Agaricomycetes</taxon>
        <taxon>Agaricomycetidae</taxon>
        <taxon>Agaricales</taxon>
        <taxon>Schizophyllaceae</taxon>
        <taxon>Schizophyllum</taxon>
    </lineage>
</organism>
<dbReference type="Proteomes" id="UP000007431">
    <property type="component" value="Unassembled WGS sequence"/>
</dbReference>
<dbReference type="EMBL" id="GL377308">
    <property type="protein sequence ID" value="EFI95589.1"/>
    <property type="molecule type" value="Genomic_DNA"/>
</dbReference>
<keyword evidence="3" id="KW-1185">Reference proteome</keyword>
<accession>D8Q947</accession>
<protein>
    <recommendedName>
        <fullName evidence="4">NAD(P)-binding protein</fullName>
    </recommendedName>
</protein>
<dbReference type="OrthoDB" id="2898509at2759"/>
<sequence>MPSASAARSYNAAQVPTTKDLPVAVFVGGTSGIGRAMASAFATHTNGRARIVIVGRNQKAAEDLRATLPSPAREQLLFIPCDMKLMRNVAAATRELAAHGVDKINYLVLSSGVLPAEGRIETEEGIDEKLAIAYYGRWKFVYELQEALAKAAAAGEPAKVLTVLAAGAGGPIELDDLGLKKNYGLIHTSKSQATYTDLMVEKFAELHPEVSFVHAYPGIVKTDLLSNASSGMLKALHCIMDPFITLIGNTAEDCAELMWYAVYQSGPGFARINPKGEDIGMKEYYGSEEAKELVWEHSLEVTRSRKE</sequence>
<evidence type="ECO:0000256" key="1">
    <source>
        <dbReference type="ARBA" id="ARBA00023002"/>
    </source>
</evidence>
<evidence type="ECO:0000313" key="3">
    <source>
        <dbReference type="Proteomes" id="UP000007431"/>
    </source>
</evidence>
<name>D8Q947_SCHCM</name>
<dbReference type="GeneID" id="9591497"/>
<proteinExistence type="predicted"/>
<dbReference type="GO" id="GO:0016491">
    <property type="term" value="F:oxidoreductase activity"/>
    <property type="evidence" value="ECO:0007669"/>
    <property type="project" value="UniProtKB-KW"/>
</dbReference>
<dbReference type="eggNOG" id="KOG1208">
    <property type="taxonomic scope" value="Eukaryota"/>
</dbReference>
<evidence type="ECO:0008006" key="4">
    <source>
        <dbReference type="Google" id="ProtNLM"/>
    </source>
</evidence>
<dbReference type="InterPro" id="IPR052228">
    <property type="entry name" value="Sec_Metab_Biosynth_Oxidored"/>
</dbReference>
<gene>
    <name evidence="2" type="ORF">SCHCODRAFT_58148</name>
</gene>
<reference evidence="2 3" key="1">
    <citation type="journal article" date="2010" name="Nat. Biotechnol.">
        <title>Genome sequence of the model mushroom Schizophyllum commune.</title>
        <authorList>
            <person name="Ohm R.A."/>
            <person name="de Jong J.F."/>
            <person name="Lugones L.G."/>
            <person name="Aerts A."/>
            <person name="Kothe E."/>
            <person name="Stajich J.E."/>
            <person name="de Vries R.P."/>
            <person name="Record E."/>
            <person name="Levasseur A."/>
            <person name="Baker S.E."/>
            <person name="Bartholomew K.A."/>
            <person name="Coutinho P.M."/>
            <person name="Erdmann S."/>
            <person name="Fowler T.J."/>
            <person name="Gathman A.C."/>
            <person name="Lombard V."/>
            <person name="Henrissat B."/>
            <person name="Knabe N."/>
            <person name="Kuees U."/>
            <person name="Lilly W.W."/>
            <person name="Lindquist E."/>
            <person name="Lucas S."/>
            <person name="Magnuson J.K."/>
            <person name="Piumi F."/>
            <person name="Raudaskoski M."/>
            <person name="Salamov A."/>
            <person name="Schmutz J."/>
            <person name="Schwarze F.W.M.R."/>
            <person name="vanKuyk P.A."/>
            <person name="Horton J.S."/>
            <person name="Grigoriev I.V."/>
            <person name="Woesten H.A.B."/>
        </authorList>
    </citation>
    <scope>NUCLEOTIDE SEQUENCE [LARGE SCALE GENOMIC DNA]</scope>
    <source>
        <strain evidence="3">H4-8 / FGSC 9210</strain>
    </source>
</reference>
<dbReference type="InterPro" id="IPR002347">
    <property type="entry name" value="SDR_fam"/>
</dbReference>
<keyword evidence="1" id="KW-0560">Oxidoreductase</keyword>
<dbReference type="OMA" id="NDTIYNR"/>
<dbReference type="KEGG" id="scm:SCHCO_02583795"/>
<dbReference type="VEuPathDB" id="FungiDB:SCHCODRAFT_02583795"/>
<dbReference type="PANTHER" id="PTHR47534:SF3">
    <property type="entry name" value="ALCOHOL DEHYDROGENASE-LIKE C-TERMINAL DOMAIN-CONTAINING PROTEIN"/>
    <property type="match status" value="1"/>
</dbReference>
<dbReference type="HOGENOM" id="CLU_044999_1_0_1"/>